<sequence>MRKLFAGLAIAASTILLAAGTAQAAPTPPLAVPDGFFSGIPPELINPAGSLPGSNDFSCKPTAEHPEPVILVHGTGGGQQTNWGKYAPLLANEGYCVFALTYGGVPGMPWPVSAIGGMLPIEQSAQQFGQFVDRVLAATGASKVNVVGHSQGTLMPSYYLKFLGGADKVDKYVSLAPLWKGVDALGVSQLAPAVKRAGLEQVQADTVEKLCGACFQMAAGTDFMNKMNEGGPYVPQVTYTNIMTRYDEAVVPYTAGFVEAPNATNIVVQDGCALDYAEHAGIAADPIAATHVLNALDPANPRPVPCFFVPPFTG</sequence>
<dbReference type="KEGG" id="req:REQ_39990"/>
<protein>
    <submittedName>
        <fullName evidence="2">Secreted lipase</fullName>
    </submittedName>
</protein>
<feature type="signal peptide" evidence="1">
    <location>
        <begin position="1"/>
        <end position="24"/>
    </location>
</feature>
<dbReference type="InterPro" id="IPR002918">
    <property type="entry name" value="Lipase_EstA/Esterase_EstB"/>
</dbReference>
<proteinExistence type="predicted"/>
<reference evidence="2" key="1">
    <citation type="journal article" date="2010" name="PLoS Genet.">
        <title>The genome of a pathogenic rhodococcus: cooptive virulence underpinned by key gene acquisitions.</title>
        <authorList>
            <person name="Letek M."/>
            <person name="Gonzalez P."/>
            <person name="Macarthur I."/>
            <person name="Rodriguez H."/>
            <person name="Freeman T.C."/>
            <person name="Valero-Rello A."/>
            <person name="Blanco M."/>
            <person name="Buckley T."/>
            <person name="Cherevach I."/>
            <person name="Fahey R."/>
            <person name="Hapeshi A."/>
            <person name="Holdstock J."/>
            <person name="Leadon D."/>
            <person name="Navas J."/>
            <person name="Ocampo A."/>
            <person name="Quail M.A."/>
            <person name="Sanders M."/>
            <person name="Scortti M.M."/>
            <person name="Prescott J.F."/>
            <person name="Fogarty U."/>
            <person name="Meijer W.G."/>
            <person name="Parkhill J."/>
            <person name="Bentley S.D."/>
            <person name="Vazquez-Boland J.A."/>
        </authorList>
    </citation>
    <scope>NUCLEOTIDE SEQUENCE [LARGE SCALE GENOMIC DNA]</scope>
    <source>
        <strain evidence="2 3">103S</strain>
    </source>
</reference>
<dbReference type="GeneID" id="57579635"/>
<feature type="chain" id="PRO_5018646566" evidence="1">
    <location>
        <begin position="25"/>
        <end position="314"/>
    </location>
</feature>
<dbReference type="PANTHER" id="PTHR32015:SF1">
    <property type="entry name" value="LIPASE"/>
    <property type="match status" value="1"/>
</dbReference>
<organism evidence="2">
    <name type="scientific">Rhodococcus hoagii (strain 103S)</name>
    <name type="common">Rhodococcus equi</name>
    <dbReference type="NCBI Taxonomy" id="685727"/>
    <lineage>
        <taxon>Bacteria</taxon>
        <taxon>Bacillati</taxon>
        <taxon>Actinomycetota</taxon>
        <taxon>Actinomycetes</taxon>
        <taxon>Mycobacteriales</taxon>
        <taxon>Nocardiaceae</taxon>
        <taxon>Prescottella</taxon>
    </lineage>
</organism>
<dbReference type="GO" id="GO:0016298">
    <property type="term" value="F:lipase activity"/>
    <property type="evidence" value="ECO:0007669"/>
    <property type="project" value="TreeGrafter"/>
</dbReference>
<name>A0A3S5YBX1_RHOH1</name>
<dbReference type="SUPFAM" id="SSF53474">
    <property type="entry name" value="alpha/beta-Hydrolases"/>
    <property type="match status" value="1"/>
</dbReference>
<dbReference type="GO" id="GO:0016042">
    <property type="term" value="P:lipid catabolic process"/>
    <property type="evidence" value="ECO:0007669"/>
    <property type="project" value="InterPro"/>
</dbReference>
<dbReference type="InterPro" id="IPR029058">
    <property type="entry name" value="AB_hydrolase_fold"/>
</dbReference>
<dbReference type="Pfam" id="PF01674">
    <property type="entry name" value="Lipase_2"/>
    <property type="match status" value="1"/>
</dbReference>
<dbReference type="EMBL" id="FN563149">
    <property type="protein sequence ID" value="CBH49980.1"/>
    <property type="molecule type" value="Genomic_DNA"/>
</dbReference>
<evidence type="ECO:0000313" key="3">
    <source>
        <dbReference type="Proteomes" id="UP000006892"/>
    </source>
</evidence>
<dbReference type="RefSeq" id="WP_013417158.1">
    <property type="nucleotide sequence ID" value="NC_014659.1"/>
</dbReference>
<dbReference type="Proteomes" id="UP001154400">
    <property type="component" value="Chromosome"/>
</dbReference>
<keyword evidence="1" id="KW-0732">Signal</keyword>
<evidence type="ECO:0000256" key="1">
    <source>
        <dbReference type="SAM" id="SignalP"/>
    </source>
</evidence>
<evidence type="ECO:0000313" key="2">
    <source>
        <dbReference type="EMBL" id="CBH49980.1"/>
    </source>
</evidence>
<gene>
    <name evidence="2" type="ordered locus">REQ_39990</name>
</gene>
<dbReference type="AlphaFoldDB" id="A0A3S5YBX1"/>
<accession>A0A3S5YBX1</accession>
<dbReference type="PANTHER" id="PTHR32015">
    <property type="entry name" value="FASTING INDUCED LIPASE"/>
    <property type="match status" value="1"/>
</dbReference>
<dbReference type="Gene3D" id="3.40.50.1820">
    <property type="entry name" value="alpha/beta hydrolase"/>
    <property type="match status" value="1"/>
</dbReference>